<dbReference type="PANTHER" id="PTHR37423">
    <property type="entry name" value="SOLUBLE LYTIC MUREIN TRANSGLYCOSYLASE-RELATED"/>
    <property type="match status" value="1"/>
</dbReference>
<dbReference type="PROSITE" id="PS51257">
    <property type="entry name" value="PROKAR_LIPOPROTEIN"/>
    <property type="match status" value="1"/>
</dbReference>
<comment type="function">
    <text evidence="6">Part of the outer membrane protein assembly complex, which is involved in assembly and insertion of beta-barrel proteins into the outer membrane.</text>
</comment>
<evidence type="ECO:0000259" key="8">
    <source>
        <dbReference type="Pfam" id="PF13525"/>
    </source>
</evidence>
<dbReference type="RefSeq" id="WP_119541177.1">
    <property type="nucleotide sequence ID" value="NZ_QYRN01000009.1"/>
</dbReference>
<dbReference type="InterPro" id="IPR011990">
    <property type="entry name" value="TPR-like_helical_dom_sf"/>
</dbReference>
<evidence type="ECO:0000256" key="6">
    <source>
        <dbReference type="HAMAP-Rule" id="MF_00922"/>
    </source>
</evidence>
<name>A0A3A1WQ52_9HYPH</name>
<dbReference type="Proteomes" id="UP000265750">
    <property type="component" value="Unassembled WGS sequence"/>
</dbReference>
<evidence type="ECO:0000256" key="5">
    <source>
        <dbReference type="ARBA" id="ARBA00023288"/>
    </source>
</evidence>
<comment type="subunit">
    <text evidence="6">Part of the Bam complex.</text>
</comment>
<evidence type="ECO:0000256" key="3">
    <source>
        <dbReference type="ARBA" id="ARBA00023139"/>
    </source>
</evidence>
<dbReference type="InterPro" id="IPR017689">
    <property type="entry name" value="BamD"/>
</dbReference>
<organism evidence="9 10">
    <name type="scientific">Aureimonas flava</name>
    <dbReference type="NCBI Taxonomy" id="2320271"/>
    <lineage>
        <taxon>Bacteria</taxon>
        <taxon>Pseudomonadati</taxon>
        <taxon>Pseudomonadota</taxon>
        <taxon>Alphaproteobacteria</taxon>
        <taxon>Hyphomicrobiales</taxon>
        <taxon>Aurantimonadaceae</taxon>
        <taxon>Aureimonas</taxon>
    </lineage>
</organism>
<protein>
    <recommendedName>
        <fullName evidence="6">Outer membrane protein assembly factor BamD</fullName>
    </recommendedName>
</protein>
<gene>
    <name evidence="6" type="primary">bamD</name>
    <name evidence="9" type="ORF">D3218_16535</name>
</gene>
<dbReference type="OrthoDB" id="9804044at2"/>
<dbReference type="PANTHER" id="PTHR37423:SF1">
    <property type="entry name" value="OUTER MEMBRANE PROTEIN ASSEMBLY FACTOR BAMD"/>
    <property type="match status" value="1"/>
</dbReference>
<accession>A0A3A1WQ52</accession>
<evidence type="ECO:0000256" key="7">
    <source>
        <dbReference type="SAM" id="MobiDB-lite"/>
    </source>
</evidence>
<evidence type="ECO:0000313" key="9">
    <source>
        <dbReference type="EMBL" id="RIX98787.1"/>
    </source>
</evidence>
<dbReference type="CDD" id="cd15830">
    <property type="entry name" value="BamD"/>
    <property type="match status" value="1"/>
</dbReference>
<dbReference type="InterPro" id="IPR039565">
    <property type="entry name" value="BamD-like"/>
</dbReference>
<dbReference type="Pfam" id="PF13525">
    <property type="entry name" value="YfiO"/>
    <property type="match status" value="1"/>
</dbReference>
<dbReference type="GO" id="GO:0043165">
    <property type="term" value="P:Gram-negative-bacterium-type cell outer membrane assembly"/>
    <property type="evidence" value="ECO:0007669"/>
    <property type="project" value="UniProtKB-UniRule"/>
</dbReference>
<keyword evidence="2 6" id="KW-0472">Membrane</keyword>
<dbReference type="HAMAP" id="MF_00922">
    <property type="entry name" value="OM_assembly_BamD"/>
    <property type="match status" value="1"/>
</dbReference>
<dbReference type="NCBIfam" id="TIGR03302">
    <property type="entry name" value="OM_YfiO"/>
    <property type="match status" value="1"/>
</dbReference>
<dbReference type="EMBL" id="QYRN01000009">
    <property type="protein sequence ID" value="RIX98787.1"/>
    <property type="molecule type" value="Genomic_DNA"/>
</dbReference>
<sequence>MGIKMPLTGRFPVVPMALAIAASGLLLSGCMSSKDTDIDALALASQTEPADVLYNQGLANLEGGRLKEASAKFEAIDRQHPYSEFARKALVMRAFSSYRTGDYDEAVASSRRYLSLYPGSEDAAYAQYIIGLSYFRQMPDVTRDQSDTARAVQAMQEVVDRYPDSEYAEDARTKLRVAKDQLAGKEMQVGRYYQERREYIAAINRFKNVVDTYPETRHVEEALARLTESYYAMGLTQEAQASASVLGQNFPESEWYRDSYALLQSNGLQPRQGGATSWFSNATRAITGADRTPAASRAQADATVLRPPARG</sequence>
<feature type="domain" description="Outer membrane lipoprotein BamD-like" evidence="8">
    <location>
        <begin position="49"/>
        <end position="242"/>
    </location>
</feature>
<keyword evidence="1 6" id="KW-0732">Signal</keyword>
<evidence type="ECO:0000313" key="10">
    <source>
        <dbReference type="Proteomes" id="UP000265750"/>
    </source>
</evidence>
<keyword evidence="3 6" id="KW-0564">Palmitate</keyword>
<proteinExistence type="inferred from homology"/>
<feature type="region of interest" description="Disordered" evidence="7">
    <location>
        <begin position="289"/>
        <end position="311"/>
    </location>
</feature>
<keyword evidence="4 6" id="KW-0998">Cell outer membrane</keyword>
<dbReference type="AlphaFoldDB" id="A0A3A1WQ52"/>
<evidence type="ECO:0000256" key="1">
    <source>
        <dbReference type="ARBA" id="ARBA00022729"/>
    </source>
</evidence>
<comment type="similarity">
    <text evidence="6">Belongs to the BamD family.</text>
</comment>
<comment type="caution">
    <text evidence="9">The sequence shown here is derived from an EMBL/GenBank/DDBJ whole genome shotgun (WGS) entry which is preliminary data.</text>
</comment>
<dbReference type="Gene3D" id="1.25.40.10">
    <property type="entry name" value="Tetratricopeptide repeat domain"/>
    <property type="match status" value="1"/>
</dbReference>
<reference evidence="10" key="1">
    <citation type="submission" date="2018-09" db="EMBL/GenBank/DDBJ databases">
        <authorList>
            <person name="Tuo L."/>
        </authorList>
    </citation>
    <scope>NUCLEOTIDE SEQUENCE [LARGE SCALE GENOMIC DNA]</scope>
    <source>
        <strain evidence="10">M2BS4Y-1</strain>
    </source>
</reference>
<keyword evidence="5 6" id="KW-0449">Lipoprotein</keyword>
<dbReference type="GO" id="GO:0051205">
    <property type="term" value="P:protein insertion into membrane"/>
    <property type="evidence" value="ECO:0007669"/>
    <property type="project" value="UniProtKB-UniRule"/>
</dbReference>
<dbReference type="GO" id="GO:1990063">
    <property type="term" value="C:Bam protein complex"/>
    <property type="evidence" value="ECO:0007669"/>
    <property type="project" value="TreeGrafter"/>
</dbReference>
<dbReference type="SUPFAM" id="SSF48452">
    <property type="entry name" value="TPR-like"/>
    <property type="match status" value="1"/>
</dbReference>
<keyword evidence="10" id="KW-1185">Reference proteome</keyword>
<evidence type="ECO:0000256" key="4">
    <source>
        <dbReference type="ARBA" id="ARBA00023237"/>
    </source>
</evidence>
<evidence type="ECO:0000256" key="2">
    <source>
        <dbReference type="ARBA" id="ARBA00023136"/>
    </source>
</evidence>
<comment type="subcellular location">
    <subcellularLocation>
        <location evidence="6">Cell outer membrane</location>
        <topology evidence="6">Lipid-anchor</topology>
    </subcellularLocation>
</comment>